<evidence type="ECO:0000256" key="1">
    <source>
        <dbReference type="SAM" id="MobiDB-lite"/>
    </source>
</evidence>
<keyword evidence="3" id="KW-1185">Reference proteome</keyword>
<dbReference type="AlphaFoldDB" id="A0A9D4AIT8"/>
<feature type="compositionally biased region" description="Acidic residues" evidence="1">
    <location>
        <begin position="47"/>
        <end position="57"/>
    </location>
</feature>
<accession>A0A9D4AIT8</accession>
<feature type="compositionally biased region" description="Polar residues" evidence="1">
    <location>
        <begin position="78"/>
        <end position="87"/>
    </location>
</feature>
<comment type="caution">
    <text evidence="2">The sequence shown here is derived from an EMBL/GenBank/DDBJ whole genome shotgun (WGS) entry which is preliminary data.</text>
</comment>
<reference evidence="2 3" key="1">
    <citation type="journal article" date="2021" name="Plant Biotechnol. J.">
        <title>Multi-omics assisted identification of the key and species-specific regulatory components of drought-tolerant mechanisms in Gossypium stocksii.</title>
        <authorList>
            <person name="Yu D."/>
            <person name="Ke L."/>
            <person name="Zhang D."/>
            <person name="Wu Y."/>
            <person name="Sun Y."/>
            <person name="Mei J."/>
            <person name="Sun J."/>
            <person name="Sun Y."/>
        </authorList>
    </citation>
    <scope>NUCLEOTIDE SEQUENCE [LARGE SCALE GENOMIC DNA]</scope>
    <source>
        <strain evidence="3">cv. E1</strain>
        <tissue evidence="2">Leaf</tissue>
    </source>
</reference>
<feature type="region of interest" description="Disordered" evidence="1">
    <location>
        <begin position="42"/>
        <end position="87"/>
    </location>
</feature>
<name>A0A9D4AIT8_9ROSI</name>
<evidence type="ECO:0000313" key="3">
    <source>
        <dbReference type="Proteomes" id="UP000828251"/>
    </source>
</evidence>
<gene>
    <name evidence="2" type="ORF">J1N35_000618</name>
</gene>
<organism evidence="2 3">
    <name type="scientific">Gossypium stocksii</name>
    <dbReference type="NCBI Taxonomy" id="47602"/>
    <lineage>
        <taxon>Eukaryota</taxon>
        <taxon>Viridiplantae</taxon>
        <taxon>Streptophyta</taxon>
        <taxon>Embryophyta</taxon>
        <taxon>Tracheophyta</taxon>
        <taxon>Spermatophyta</taxon>
        <taxon>Magnoliopsida</taxon>
        <taxon>eudicotyledons</taxon>
        <taxon>Gunneridae</taxon>
        <taxon>Pentapetalae</taxon>
        <taxon>rosids</taxon>
        <taxon>malvids</taxon>
        <taxon>Malvales</taxon>
        <taxon>Malvaceae</taxon>
        <taxon>Malvoideae</taxon>
        <taxon>Gossypium</taxon>
    </lineage>
</organism>
<dbReference type="EMBL" id="JAIQCV010000001">
    <property type="protein sequence ID" value="KAH1129240.1"/>
    <property type="molecule type" value="Genomic_DNA"/>
</dbReference>
<protein>
    <submittedName>
        <fullName evidence="2">Uncharacterized protein</fullName>
    </submittedName>
</protein>
<evidence type="ECO:0000313" key="2">
    <source>
        <dbReference type="EMBL" id="KAH1129240.1"/>
    </source>
</evidence>
<proteinExistence type="predicted"/>
<sequence length="87" mass="9584">MIVVATMAIHNFIRKHVGRNDADFMEYENINRVYENIIDLENVHDGESDDDSDDDDGGGGGGKSNNSSGFEMELTRDAITSSLMNSL</sequence>
<dbReference type="OrthoDB" id="10598822at2759"/>
<dbReference type="Proteomes" id="UP000828251">
    <property type="component" value="Unassembled WGS sequence"/>
</dbReference>